<reference evidence="2" key="1">
    <citation type="thesis" date="2021" institute="BYU ScholarsArchive" country="Provo, UT, USA">
        <title>Applications of and Algorithms for Genome Assembly and Genomic Analyses with an Emphasis on Marine Teleosts.</title>
        <authorList>
            <person name="Pickett B.D."/>
        </authorList>
    </citation>
    <scope>NUCLEOTIDE SEQUENCE</scope>
    <source>
        <strain evidence="2">HI-2016</strain>
    </source>
</reference>
<dbReference type="EMBL" id="JAFBMS010000094">
    <property type="protein sequence ID" value="KAG9337129.1"/>
    <property type="molecule type" value="Genomic_DNA"/>
</dbReference>
<gene>
    <name evidence="2" type="ORF">JZ751_029720</name>
</gene>
<organism evidence="2 3">
    <name type="scientific">Albula glossodonta</name>
    <name type="common">roundjaw bonefish</name>
    <dbReference type="NCBI Taxonomy" id="121402"/>
    <lineage>
        <taxon>Eukaryota</taxon>
        <taxon>Metazoa</taxon>
        <taxon>Chordata</taxon>
        <taxon>Craniata</taxon>
        <taxon>Vertebrata</taxon>
        <taxon>Euteleostomi</taxon>
        <taxon>Actinopterygii</taxon>
        <taxon>Neopterygii</taxon>
        <taxon>Teleostei</taxon>
        <taxon>Albuliformes</taxon>
        <taxon>Albulidae</taxon>
        <taxon>Albula</taxon>
    </lineage>
</organism>
<dbReference type="Proteomes" id="UP000824540">
    <property type="component" value="Unassembled WGS sequence"/>
</dbReference>
<protein>
    <submittedName>
        <fullName evidence="2">Uncharacterized protein</fullName>
    </submittedName>
</protein>
<proteinExistence type="predicted"/>
<accession>A0A8T2N9Z6</accession>
<evidence type="ECO:0000256" key="1">
    <source>
        <dbReference type="SAM" id="MobiDB-lite"/>
    </source>
</evidence>
<comment type="caution">
    <text evidence="2">The sequence shown here is derived from an EMBL/GenBank/DDBJ whole genome shotgun (WGS) entry which is preliminary data.</text>
</comment>
<evidence type="ECO:0000313" key="3">
    <source>
        <dbReference type="Proteomes" id="UP000824540"/>
    </source>
</evidence>
<name>A0A8T2N9Z6_9TELE</name>
<evidence type="ECO:0000313" key="2">
    <source>
        <dbReference type="EMBL" id="KAG9337129.1"/>
    </source>
</evidence>
<sequence length="114" mass="11894">MVLNSMDNTDISDSVFVSLSLSLSLLDSYSTFSTSLSNSLSMSAPVFLFSFPLSNSLTFSLSLSPPVSLSVPRSTVCFAVIPLSPSLSLVPPPPPTKVTGVKRAGGNGPVWAEP</sequence>
<dbReference type="AlphaFoldDB" id="A0A8T2N9Z6"/>
<feature type="region of interest" description="Disordered" evidence="1">
    <location>
        <begin position="92"/>
        <end position="114"/>
    </location>
</feature>
<keyword evidence="3" id="KW-1185">Reference proteome</keyword>